<dbReference type="PANTHER" id="PTHR21064:SF6">
    <property type="entry name" value="AMINOGLYCOSIDE PHOSPHOTRANSFERASE DOMAIN-CONTAINING PROTEIN"/>
    <property type="match status" value="1"/>
</dbReference>
<dbReference type="SUPFAM" id="SSF56112">
    <property type="entry name" value="Protein kinase-like (PK-like)"/>
    <property type="match status" value="1"/>
</dbReference>
<dbReference type="GO" id="GO:0009088">
    <property type="term" value="P:threonine biosynthetic process"/>
    <property type="evidence" value="ECO:0007669"/>
    <property type="project" value="TreeGrafter"/>
</dbReference>
<keyword evidence="3" id="KW-0808">Transferase</keyword>
<dbReference type="Proteomes" id="UP000315636">
    <property type="component" value="Unassembled WGS sequence"/>
</dbReference>
<protein>
    <submittedName>
        <fullName evidence="3">Ser/Thr protein kinase RdoA involved in Cpx stress response, MazF antagonist</fullName>
    </submittedName>
</protein>
<keyword evidence="4" id="KW-1185">Reference proteome</keyword>
<dbReference type="GO" id="GO:0004413">
    <property type="term" value="F:homoserine kinase activity"/>
    <property type="evidence" value="ECO:0007669"/>
    <property type="project" value="TreeGrafter"/>
</dbReference>
<sequence length="339" mass="40627">MKKGGFSLKQEIRDLFHKGILSEAAKRHGVSVEQVRFVKDAENYVYEFERNQQPLILRITHTIRRNPNYIMGELEWLNYLADHGLTVSRAVPSMDGNLIEWIPAKEGRFLAIAYEKAPGKPIGKEDWNESFFQTWGAYVGRMHSLTKQYTLSNPAYKRQEWYEEEQLNLRKYVPEHQTQVMKKTEELMEKLHQLPKGKDSYGLVHADLHQGNFHWDKGKIITFDFDDIGYNWFMNDIAILLYNVQWFPTVPYEDREAFVRHFFTHFMTGYRKENDLDPWWYQYIPDFLRLRHMLLYGLFHQFFDLNDLKDEEANMLKQYRYEIENETPIVNLDFTAINV</sequence>
<keyword evidence="3" id="KW-0418">Kinase</keyword>
<accession>A0A521CXI2</accession>
<name>A0A521CXI2_9BACL</name>
<gene>
    <name evidence="3" type="ORF">SAMN06264849_104233</name>
</gene>
<dbReference type="PANTHER" id="PTHR21064">
    <property type="entry name" value="AMINOGLYCOSIDE PHOSPHOTRANSFERASE DOMAIN-CONTAINING PROTEIN-RELATED"/>
    <property type="match status" value="1"/>
</dbReference>
<reference evidence="3 4" key="1">
    <citation type="submission" date="2017-05" db="EMBL/GenBank/DDBJ databases">
        <authorList>
            <person name="Varghese N."/>
            <person name="Submissions S."/>
        </authorList>
    </citation>
    <scope>NUCLEOTIDE SEQUENCE [LARGE SCALE GENOMIC DNA]</scope>
    <source>
        <strain evidence="3 4">DSM 45474</strain>
    </source>
</reference>
<feature type="domain" description="Aminoglycoside phosphotransferase" evidence="2">
    <location>
        <begin position="36"/>
        <end position="263"/>
    </location>
</feature>
<evidence type="ECO:0000259" key="2">
    <source>
        <dbReference type="Pfam" id="PF01636"/>
    </source>
</evidence>
<organism evidence="3 4">
    <name type="scientific">Melghirimyces algeriensis</name>
    <dbReference type="NCBI Taxonomy" id="910412"/>
    <lineage>
        <taxon>Bacteria</taxon>
        <taxon>Bacillati</taxon>
        <taxon>Bacillota</taxon>
        <taxon>Bacilli</taxon>
        <taxon>Bacillales</taxon>
        <taxon>Thermoactinomycetaceae</taxon>
        <taxon>Melghirimyces</taxon>
    </lineage>
</organism>
<evidence type="ECO:0000256" key="1">
    <source>
        <dbReference type="ARBA" id="ARBA00038240"/>
    </source>
</evidence>
<dbReference type="Pfam" id="PF01636">
    <property type="entry name" value="APH"/>
    <property type="match status" value="1"/>
</dbReference>
<dbReference type="InterPro" id="IPR011009">
    <property type="entry name" value="Kinase-like_dom_sf"/>
</dbReference>
<dbReference type="InterPro" id="IPR002575">
    <property type="entry name" value="Aminoglycoside_PTrfase"/>
</dbReference>
<proteinExistence type="inferred from homology"/>
<dbReference type="InterPro" id="IPR050249">
    <property type="entry name" value="Pseudomonas-type_ThrB"/>
</dbReference>
<evidence type="ECO:0000313" key="3">
    <source>
        <dbReference type="EMBL" id="SMO63441.1"/>
    </source>
</evidence>
<dbReference type="Gene3D" id="3.90.1200.10">
    <property type="match status" value="1"/>
</dbReference>
<comment type="similarity">
    <text evidence="1">Belongs to the pseudomonas-type ThrB family.</text>
</comment>
<dbReference type="AlphaFoldDB" id="A0A521CXI2"/>
<evidence type="ECO:0000313" key="4">
    <source>
        <dbReference type="Proteomes" id="UP000315636"/>
    </source>
</evidence>
<dbReference type="EMBL" id="FXTI01000004">
    <property type="protein sequence ID" value="SMO63441.1"/>
    <property type="molecule type" value="Genomic_DNA"/>
</dbReference>